<dbReference type="PANTHER" id="PTHR10705">
    <property type="entry name" value="DOLICHYL-DIPHOSPHOOLIGOSACCHARIDE--PROTEIN GLYCOSYLTRANSFERASE SUBUNIT DAD1"/>
    <property type="match status" value="1"/>
</dbReference>
<evidence type="ECO:0000313" key="10">
    <source>
        <dbReference type="EMBL" id="ROW10833.1"/>
    </source>
</evidence>
<dbReference type="PIRSF" id="PIRSF005588">
    <property type="entry name" value="DAD"/>
    <property type="match status" value="1"/>
</dbReference>
<evidence type="ECO:0000313" key="11">
    <source>
        <dbReference type="Proteomes" id="UP000285146"/>
    </source>
</evidence>
<keyword evidence="6 8" id="KW-1133">Transmembrane helix</keyword>
<keyword evidence="4 8" id="KW-0812">Transmembrane</keyword>
<dbReference type="STRING" id="1230097.A0A423X4N2"/>
<dbReference type="InterPro" id="IPR003038">
    <property type="entry name" value="DAD/Ost2"/>
</dbReference>
<protein>
    <recommendedName>
        <fullName evidence="8">Dolichyl-diphosphooligosaccharide--protein glycosyltransferase subunit OST2</fullName>
        <shortName evidence="8">Oligosaccharyl transferase subunit OST2</shortName>
    </recommendedName>
</protein>
<comment type="pathway">
    <text evidence="2 8">Protein modification; protein glycosylation.</text>
</comment>
<comment type="caution">
    <text evidence="8">Lacks conserved residue(s) required for the propagation of feature annotation.</text>
</comment>
<accession>A0A423X4N2</accession>
<dbReference type="GO" id="GO:0008250">
    <property type="term" value="C:oligosaccharyltransferase complex"/>
    <property type="evidence" value="ECO:0007669"/>
    <property type="project" value="InterPro"/>
</dbReference>
<name>A0A423X4N2_9PEZI</name>
<evidence type="ECO:0000256" key="5">
    <source>
        <dbReference type="ARBA" id="ARBA00022824"/>
    </source>
</evidence>
<comment type="function">
    <text evidence="8">Subunit of the oligosaccharyl transferase (OST) complex that catalyzes the initial transfer of a defined glycan (Glc(3)Man(9)GlcNAc(2) in eukaryotes) from the lipid carrier dolichol-pyrophosphate to an asparagine residue within an Asn-X-Ser/Thr consensus motif in nascent polypeptide chains, the first step in protein N-glycosylation. N-glycosylation occurs cotranslationally and the complex associates with the Sec61 complex at the channel-forming translocon complex that mediates protein translocation across the endoplasmic reticulum (ER). All subunits are required for a maximal enzyme activity.</text>
</comment>
<keyword evidence="11" id="KW-1185">Reference proteome</keyword>
<dbReference type="UniPathway" id="UPA00378"/>
<evidence type="ECO:0000256" key="3">
    <source>
        <dbReference type="ARBA" id="ARBA00009386"/>
    </source>
</evidence>
<feature type="compositionally biased region" description="Low complexity" evidence="9">
    <location>
        <begin position="18"/>
        <end position="39"/>
    </location>
</feature>
<dbReference type="EMBL" id="LKEB01000027">
    <property type="protein sequence ID" value="ROW10833.1"/>
    <property type="molecule type" value="Genomic_DNA"/>
</dbReference>
<evidence type="ECO:0000256" key="7">
    <source>
        <dbReference type="ARBA" id="ARBA00023136"/>
    </source>
</evidence>
<feature type="transmembrane region" description="Helical" evidence="8">
    <location>
        <begin position="64"/>
        <end position="85"/>
    </location>
</feature>
<dbReference type="PANTHER" id="PTHR10705:SF0">
    <property type="entry name" value="DOLICHYL-DIPHOSPHOOLIGOSACCHARIDE--PROTEIN GLYCOSYLTRANSFERASE SUBUNIT DAD1"/>
    <property type="match status" value="1"/>
</dbReference>
<gene>
    <name evidence="10" type="ORF">VPNG_05320</name>
</gene>
<dbReference type="GO" id="GO:0006487">
    <property type="term" value="P:protein N-linked glycosylation"/>
    <property type="evidence" value="ECO:0007669"/>
    <property type="project" value="TreeGrafter"/>
</dbReference>
<evidence type="ECO:0000256" key="8">
    <source>
        <dbReference type="RuleBase" id="RU361136"/>
    </source>
</evidence>
<comment type="subcellular location">
    <subcellularLocation>
        <location evidence="1 8">Endoplasmic reticulum membrane</location>
        <topology evidence="1 8">Multi-pass membrane protein</topology>
    </subcellularLocation>
</comment>
<dbReference type="FunCoup" id="A0A423X4N2">
    <property type="interactions" value="673"/>
</dbReference>
<dbReference type="Proteomes" id="UP000285146">
    <property type="component" value="Unassembled WGS sequence"/>
</dbReference>
<keyword evidence="7 8" id="KW-0472">Membrane</keyword>
<dbReference type="AlphaFoldDB" id="A0A423X4N2"/>
<evidence type="ECO:0000256" key="9">
    <source>
        <dbReference type="SAM" id="MobiDB-lite"/>
    </source>
</evidence>
<dbReference type="Pfam" id="PF02109">
    <property type="entry name" value="DAD"/>
    <property type="match status" value="1"/>
</dbReference>
<evidence type="ECO:0000256" key="6">
    <source>
        <dbReference type="ARBA" id="ARBA00022989"/>
    </source>
</evidence>
<organism evidence="10 11">
    <name type="scientific">Cytospora leucostoma</name>
    <dbReference type="NCBI Taxonomy" id="1230097"/>
    <lineage>
        <taxon>Eukaryota</taxon>
        <taxon>Fungi</taxon>
        <taxon>Dikarya</taxon>
        <taxon>Ascomycota</taxon>
        <taxon>Pezizomycotina</taxon>
        <taxon>Sordariomycetes</taxon>
        <taxon>Sordariomycetidae</taxon>
        <taxon>Diaporthales</taxon>
        <taxon>Cytosporaceae</taxon>
        <taxon>Cytospora</taxon>
    </lineage>
</organism>
<comment type="similarity">
    <text evidence="3 8">Belongs to the DAD/OST2 family.</text>
</comment>
<comment type="caution">
    <text evidence="10">The sequence shown here is derived from an EMBL/GenBank/DDBJ whole genome shotgun (WGS) entry which is preliminary data.</text>
</comment>
<feature type="compositionally biased region" description="Polar residues" evidence="9">
    <location>
        <begin position="8"/>
        <end position="17"/>
    </location>
</feature>
<keyword evidence="5 8" id="KW-0256">Endoplasmic reticulum</keyword>
<reference evidence="10 11" key="1">
    <citation type="submission" date="2015-09" db="EMBL/GenBank/DDBJ databases">
        <title>Host preference determinants of Valsa canker pathogens revealed by comparative genomics.</title>
        <authorList>
            <person name="Yin Z."/>
            <person name="Huang L."/>
        </authorList>
    </citation>
    <scope>NUCLEOTIDE SEQUENCE [LARGE SCALE GENOMIC DNA]</scope>
    <source>
        <strain evidence="10 11">SXYLt</strain>
    </source>
</reference>
<feature type="region of interest" description="Disordered" evidence="9">
    <location>
        <begin position="1"/>
        <end position="39"/>
    </location>
</feature>
<evidence type="ECO:0000256" key="2">
    <source>
        <dbReference type="ARBA" id="ARBA00004922"/>
    </source>
</evidence>
<dbReference type="OrthoDB" id="445566at2759"/>
<comment type="subunit">
    <text evidence="8">Component of the oligosaccharyltransferase (OST) complex.</text>
</comment>
<feature type="transmembrane region" description="Helical" evidence="8">
    <location>
        <begin position="91"/>
        <end position="111"/>
    </location>
</feature>
<evidence type="ECO:0000256" key="1">
    <source>
        <dbReference type="ARBA" id="ARBA00004477"/>
    </source>
</evidence>
<dbReference type="InParanoid" id="A0A423X4N2"/>
<evidence type="ECO:0000256" key="4">
    <source>
        <dbReference type="ARBA" id="ARBA00022692"/>
    </source>
</evidence>
<proteinExistence type="inferred from homology"/>
<sequence>MAPKKNAAASSGSTVADSPSAAQVKSAKAPKSSSSSSSPVAQVCQLGDKVWNHYLKTTGYQTRLIDAFLVFLLVVGGIQFLYYILIAKDPFNAFLAGFAATVGQFVLTVSLRMQTDEQNKSDFPKITPERSFADYVFGSLILHFFCINYIN</sequence>